<dbReference type="EMBL" id="BPQG01000024">
    <property type="protein sequence ID" value="GJD43808.1"/>
    <property type="molecule type" value="Genomic_DNA"/>
</dbReference>
<name>A0ABQ4QF24_9HYPH</name>
<keyword evidence="2" id="KW-1185">Reference proteome</keyword>
<protein>
    <submittedName>
        <fullName evidence="1">Uncharacterized protein</fullName>
    </submittedName>
</protein>
<gene>
    <name evidence="1" type="ORF">AFCDBAGC_1665</name>
</gene>
<evidence type="ECO:0000313" key="1">
    <source>
        <dbReference type="EMBL" id="GJD43808.1"/>
    </source>
</evidence>
<organism evidence="1 2">
    <name type="scientific">Methylobacterium cerastii</name>
    <dbReference type="NCBI Taxonomy" id="932741"/>
    <lineage>
        <taxon>Bacteria</taxon>
        <taxon>Pseudomonadati</taxon>
        <taxon>Pseudomonadota</taxon>
        <taxon>Alphaproteobacteria</taxon>
        <taxon>Hyphomicrobiales</taxon>
        <taxon>Methylobacteriaceae</taxon>
        <taxon>Methylobacterium</taxon>
    </lineage>
</organism>
<dbReference type="Proteomes" id="UP001055117">
    <property type="component" value="Unassembled WGS sequence"/>
</dbReference>
<evidence type="ECO:0000313" key="2">
    <source>
        <dbReference type="Proteomes" id="UP001055117"/>
    </source>
</evidence>
<accession>A0ABQ4QF24</accession>
<proteinExistence type="predicted"/>
<comment type="caution">
    <text evidence="1">The sequence shown here is derived from an EMBL/GenBank/DDBJ whole genome shotgun (WGS) entry which is preliminary data.</text>
</comment>
<sequence length="89" mass="9917">MRRVGTRAYTPRTFAAAPPYPYAPLPVGRVVGPADGERNPIFAEGDDRTRRIAAAQAAGYLVVRARSVQYPDGRMMRSYRPYDEEDGLD</sequence>
<reference evidence="1 2" key="1">
    <citation type="journal article" date="2021" name="Front. Microbiol.">
        <title>Comprehensive Comparative Genomics and Phenotyping of Methylobacterium Species.</title>
        <authorList>
            <person name="Alessa O."/>
            <person name="Ogura Y."/>
            <person name="Fujitani Y."/>
            <person name="Takami H."/>
            <person name="Hayashi T."/>
            <person name="Sahin N."/>
            <person name="Tani A."/>
        </authorList>
    </citation>
    <scope>NUCLEOTIDE SEQUENCE [LARGE SCALE GENOMIC DNA]</scope>
    <source>
        <strain evidence="1 2">DSM 23679</strain>
    </source>
</reference>